<sequence length="104" mass="11069">MSSVAKVIETMQARFNAAAAAGLDLIFQFSIEDAENYFLAIKNGTCDLTQGDADKPNVTLIMDSATLKGILSGEVSGMQAFMTGKLRAEGDMMLALKLGELFPS</sequence>
<dbReference type="Proteomes" id="UP000243063">
    <property type="component" value="Chromosome I"/>
</dbReference>
<dbReference type="PANTHER" id="PTHR10094:SF25">
    <property type="entry name" value="SCP2 STEROL-BINDING DOMAIN-CONTAINING PROTEIN 1"/>
    <property type="match status" value="1"/>
</dbReference>
<dbReference type="STRING" id="1245526.SAMN05216580_2491"/>
<dbReference type="Pfam" id="PF02036">
    <property type="entry name" value="SCP2"/>
    <property type="match status" value="1"/>
</dbReference>
<evidence type="ECO:0000259" key="1">
    <source>
        <dbReference type="Pfam" id="PF02036"/>
    </source>
</evidence>
<reference evidence="3" key="1">
    <citation type="submission" date="2016-10" db="EMBL/GenBank/DDBJ databases">
        <authorList>
            <person name="Varghese N."/>
            <person name="Submissions S."/>
        </authorList>
    </citation>
    <scope>NUCLEOTIDE SEQUENCE [LARGE SCALE GENOMIC DNA]</scope>
    <source>
        <strain evidence="3">CCTCC 2012022</strain>
    </source>
</reference>
<protein>
    <submittedName>
        <fullName evidence="2">Putative sterol carrier protein</fullName>
    </submittedName>
</protein>
<dbReference type="InterPro" id="IPR036527">
    <property type="entry name" value="SCP2_sterol-bd_dom_sf"/>
</dbReference>
<name>A0A1H2HSA1_9GAMM</name>
<dbReference type="EMBL" id="LT629780">
    <property type="protein sequence ID" value="SDU34629.1"/>
    <property type="molecule type" value="Genomic_DNA"/>
</dbReference>
<accession>A0A1H2HSA1</accession>
<dbReference type="OrthoDB" id="9809312at2"/>
<dbReference type="AlphaFoldDB" id="A0A1H2HSA1"/>
<dbReference type="PANTHER" id="PTHR10094">
    <property type="entry name" value="STEROL CARRIER PROTEIN 2 SCP-2 FAMILY PROTEIN"/>
    <property type="match status" value="1"/>
</dbReference>
<dbReference type="SUPFAM" id="SSF55718">
    <property type="entry name" value="SCP-like"/>
    <property type="match status" value="1"/>
</dbReference>
<dbReference type="Gene3D" id="3.30.1050.10">
    <property type="entry name" value="SCP2 sterol-binding domain"/>
    <property type="match status" value="1"/>
</dbReference>
<dbReference type="InterPro" id="IPR003033">
    <property type="entry name" value="SCP2_sterol-bd_dom"/>
</dbReference>
<evidence type="ECO:0000313" key="2">
    <source>
        <dbReference type="EMBL" id="SDU34629.1"/>
    </source>
</evidence>
<evidence type="ECO:0000313" key="3">
    <source>
        <dbReference type="Proteomes" id="UP000243063"/>
    </source>
</evidence>
<keyword evidence="3" id="KW-1185">Reference proteome</keyword>
<organism evidence="2 3">
    <name type="scientific">Geopseudomonas guangdongensis</name>
    <dbReference type="NCBI Taxonomy" id="1245526"/>
    <lineage>
        <taxon>Bacteria</taxon>
        <taxon>Pseudomonadati</taxon>
        <taxon>Pseudomonadota</taxon>
        <taxon>Gammaproteobacteria</taxon>
        <taxon>Pseudomonadales</taxon>
        <taxon>Pseudomonadaceae</taxon>
        <taxon>Geopseudomonas</taxon>
    </lineage>
</organism>
<feature type="domain" description="SCP2" evidence="1">
    <location>
        <begin position="17"/>
        <end position="102"/>
    </location>
</feature>
<proteinExistence type="predicted"/>
<dbReference type="RefSeq" id="WP_090215003.1">
    <property type="nucleotide sequence ID" value="NZ_LT629780.1"/>
</dbReference>
<gene>
    <name evidence="2" type="ORF">SAMN05216580_2491</name>
</gene>
<dbReference type="GO" id="GO:0005829">
    <property type="term" value="C:cytosol"/>
    <property type="evidence" value="ECO:0007669"/>
    <property type="project" value="TreeGrafter"/>
</dbReference>